<comment type="caution">
    <text evidence="1">The sequence shown here is derived from an EMBL/GenBank/DDBJ whole genome shotgun (WGS) entry which is preliminary data.</text>
</comment>
<sequence length="69" mass="7533">MEMFGDRPREVAVATEVAVAVSVGRPALGDVRDDRTDFDRRQPGVDRIAGVGRHAGYQRLVRPAESQLG</sequence>
<gene>
    <name evidence="1" type="ORF">GCM10009682_05950</name>
</gene>
<organism evidence="1 2">
    <name type="scientific">Luedemannella flava</name>
    <dbReference type="NCBI Taxonomy" id="349316"/>
    <lineage>
        <taxon>Bacteria</taxon>
        <taxon>Bacillati</taxon>
        <taxon>Actinomycetota</taxon>
        <taxon>Actinomycetes</taxon>
        <taxon>Micromonosporales</taxon>
        <taxon>Micromonosporaceae</taxon>
        <taxon>Luedemannella</taxon>
    </lineage>
</organism>
<proteinExistence type="predicted"/>
<dbReference type="Proteomes" id="UP001500218">
    <property type="component" value="Unassembled WGS sequence"/>
</dbReference>
<evidence type="ECO:0000313" key="2">
    <source>
        <dbReference type="Proteomes" id="UP001500218"/>
    </source>
</evidence>
<name>A0ABN2LGC2_9ACTN</name>
<accession>A0ABN2LGC2</accession>
<reference evidence="1 2" key="1">
    <citation type="journal article" date="2019" name="Int. J. Syst. Evol. Microbiol.">
        <title>The Global Catalogue of Microorganisms (GCM) 10K type strain sequencing project: providing services to taxonomists for standard genome sequencing and annotation.</title>
        <authorList>
            <consortium name="The Broad Institute Genomics Platform"/>
            <consortium name="The Broad Institute Genome Sequencing Center for Infectious Disease"/>
            <person name="Wu L."/>
            <person name="Ma J."/>
        </authorList>
    </citation>
    <scope>NUCLEOTIDE SEQUENCE [LARGE SCALE GENOMIC DNA]</scope>
    <source>
        <strain evidence="1 2">JCM 13250</strain>
    </source>
</reference>
<dbReference type="EMBL" id="BAAALT010000009">
    <property type="protein sequence ID" value="GAA1786593.1"/>
    <property type="molecule type" value="Genomic_DNA"/>
</dbReference>
<evidence type="ECO:0000313" key="1">
    <source>
        <dbReference type="EMBL" id="GAA1786593.1"/>
    </source>
</evidence>
<protein>
    <submittedName>
        <fullName evidence="1">Uncharacterized protein</fullName>
    </submittedName>
</protein>
<keyword evidence="2" id="KW-1185">Reference proteome</keyword>